<keyword evidence="1" id="KW-1015">Disulfide bond</keyword>
<dbReference type="Gene3D" id="2.40.10.10">
    <property type="entry name" value="Trypsin-like serine proteases"/>
    <property type="match status" value="1"/>
</dbReference>
<dbReference type="SMART" id="SM00020">
    <property type="entry name" value="Tryp_SPc"/>
    <property type="match status" value="1"/>
</dbReference>
<feature type="domain" description="Peptidase S1" evidence="2">
    <location>
        <begin position="53"/>
        <end position="294"/>
    </location>
</feature>
<dbReference type="EMBL" id="CP012333">
    <property type="protein sequence ID" value="AKV00215.1"/>
    <property type="molecule type" value="Genomic_DNA"/>
</dbReference>
<protein>
    <recommendedName>
        <fullName evidence="2">Peptidase S1 domain-containing protein</fullName>
    </recommendedName>
</protein>
<dbReference type="GO" id="GO:0006508">
    <property type="term" value="P:proteolysis"/>
    <property type="evidence" value="ECO:0007669"/>
    <property type="project" value="InterPro"/>
</dbReference>
<evidence type="ECO:0000313" key="3">
    <source>
        <dbReference type="EMBL" id="AKV00215.1"/>
    </source>
</evidence>
<proteinExistence type="predicted"/>
<dbReference type="PANTHER" id="PTHR24276:SF98">
    <property type="entry name" value="FI18310P1-RELATED"/>
    <property type="match status" value="1"/>
</dbReference>
<sequence>MAIVPTVGECVEMKDDRGIARRRFWGALVAVSALAACSSAESTDDASSSANDLVGGRPDARWPAAGYLVHGATFDAAKRAPVSCGATLVAPNVVVTAAHCVLNASDDVWAFGTGDAGCESCGRSSMPVAVVSRQIHPQFHPAPEGRLDVKYYLRNFDVATLVLAAPIRGITPAALPTEKAAAGCDYHAIGYHTPQDGRTSRAQRVSANACVEFNVNLGGDPIFEVHPTGNSALCHGDGDEGSPAIAGDPDMPLLHGIYVGSVTQGLTDCQRGTQFLNGYEAMFGFRDFVEAGIVEGQKAL</sequence>
<name>A0A0K1Q4C1_9BACT</name>
<dbReference type="PROSITE" id="PS50240">
    <property type="entry name" value="TRYPSIN_DOM"/>
    <property type="match status" value="1"/>
</dbReference>
<dbReference type="Proteomes" id="UP000064967">
    <property type="component" value="Chromosome"/>
</dbReference>
<evidence type="ECO:0000313" key="4">
    <source>
        <dbReference type="Proteomes" id="UP000064967"/>
    </source>
</evidence>
<evidence type="ECO:0000259" key="2">
    <source>
        <dbReference type="PROSITE" id="PS50240"/>
    </source>
</evidence>
<dbReference type="InterPro" id="IPR050430">
    <property type="entry name" value="Peptidase_S1"/>
</dbReference>
<dbReference type="SUPFAM" id="SSF50494">
    <property type="entry name" value="Trypsin-like serine proteases"/>
    <property type="match status" value="1"/>
</dbReference>
<dbReference type="InterPro" id="IPR001254">
    <property type="entry name" value="Trypsin_dom"/>
</dbReference>
<dbReference type="InterPro" id="IPR043504">
    <property type="entry name" value="Peptidase_S1_PA_chymotrypsin"/>
</dbReference>
<dbReference type="STRING" id="1391654.AKJ09_06878"/>
<dbReference type="KEGG" id="llu:AKJ09_06878"/>
<dbReference type="PANTHER" id="PTHR24276">
    <property type="entry name" value="POLYSERASE-RELATED"/>
    <property type="match status" value="1"/>
</dbReference>
<gene>
    <name evidence="3" type="ORF">AKJ09_06878</name>
</gene>
<accession>A0A0K1Q4C1</accession>
<reference evidence="3 4" key="1">
    <citation type="submission" date="2015-08" db="EMBL/GenBank/DDBJ databases">
        <authorList>
            <person name="Babu N.S."/>
            <person name="Beckwith C.J."/>
            <person name="Beseler K.G."/>
            <person name="Brison A."/>
            <person name="Carone J.V."/>
            <person name="Caskin T.P."/>
            <person name="Diamond M."/>
            <person name="Durham M.E."/>
            <person name="Foxe J.M."/>
            <person name="Go M."/>
            <person name="Henderson B.A."/>
            <person name="Jones I.B."/>
            <person name="McGettigan J.A."/>
            <person name="Micheletti S.J."/>
            <person name="Nasrallah M.E."/>
            <person name="Ortiz D."/>
            <person name="Piller C.R."/>
            <person name="Privatt S.R."/>
            <person name="Schneider S.L."/>
            <person name="Sharp S."/>
            <person name="Smith T.C."/>
            <person name="Stanton J.D."/>
            <person name="Ullery H.E."/>
            <person name="Wilson R.J."/>
            <person name="Serrano M.G."/>
            <person name="Buck G."/>
            <person name="Lee V."/>
            <person name="Wang Y."/>
            <person name="Carvalho R."/>
            <person name="Voegtly L."/>
            <person name="Shi R."/>
            <person name="Duckworth R."/>
            <person name="Johnson A."/>
            <person name="Loviza R."/>
            <person name="Walstead R."/>
            <person name="Shah Z."/>
            <person name="Kiflezghi M."/>
            <person name="Wade K."/>
            <person name="Ball S.L."/>
            <person name="Bradley K.W."/>
            <person name="Asai D.J."/>
            <person name="Bowman C.A."/>
            <person name="Russell D.A."/>
            <person name="Pope W.H."/>
            <person name="Jacobs-Sera D."/>
            <person name="Hendrix R.W."/>
            <person name="Hatfull G.F."/>
        </authorList>
    </citation>
    <scope>NUCLEOTIDE SEQUENCE [LARGE SCALE GENOMIC DNA]</scope>
    <source>
        <strain evidence="3 4">DSM 27648</strain>
    </source>
</reference>
<dbReference type="InterPro" id="IPR018114">
    <property type="entry name" value="TRYPSIN_HIS"/>
</dbReference>
<dbReference type="PROSITE" id="PS00134">
    <property type="entry name" value="TRYPSIN_HIS"/>
    <property type="match status" value="1"/>
</dbReference>
<dbReference type="AlphaFoldDB" id="A0A0K1Q4C1"/>
<dbReference type="OrthoDB" id="9813836at2"/>
<dbReference type="InterPro" id="IPR009003">
    <property type="entry name" value="Peptidase_S1_PA"/>
</dbReference>
<dbReference type="RefSeq" id="WP_146651546.1">
    <property type="nucleotide sequence ID" value="NZ_CP012333.1"/>
</dbReference>
<keyword evidence="4" id="KW-1185">Reference proteome</keyword>
<organism evidence="3 4">
    <name type="scientific">Labilithrix luteola</name>
    <dbReference type="NCBI Taxonomy" id="1391654"/>
    <lineage>
        <taxon>Bacteria</taxon>
        <taxon>Pseudomonadati</taxon>
        <taxon>Myxococcota</taxon>
        <taxon>Polyangia</taxon>
        <taxon>Polyangiales</taxon>
        <taxon>Labilitrichaceae</taxon>
        <taxon>Labilithrix</taxon>
    </lineage>
</organism>
<evidence type="ECO:0000256" key="1">
    <source>
        <dbReference type="ARBA" id="ARBA00023157"/>
    </source>
</evidence>
<dbReference type="GO" id="GO:0004252">
    <property type="term" value="F:serine-type endopeptidase activity"/>
    <property type="evidence" value="ECO:0007669"/>
    <property type="project" value="InterPro"/>
</dbReference>
<dbReference type="Pfam" id="PF00089">
    <property type="entry name" value="Trypsin"/>
    <property type="match status" value="1"/>
</dbReference>